<feature type="transmembrane region" description="Helical" evidence="2">
    <location>
        <begin position="166"/>
        <end position="184"/>
    </location>
</feature>
<feature type="compositionally biased region" description="Polar residues" evidence="1">
    <location>
        <begin position="151"/>
        <end position="160"/>
    </location>
</feature>
<evidence type="ECO:0000313" key="5">
    <source>
        <dbReference type="Proteomes" id="UP001431429"/>
    </source>
</evidence>
<comment type="caution">
    <text evidence="4">The sequence shown here is derived from an EMBL/GenBank/DDBJ whole genome shotgun (WGS) entry which is preliminary data.</text>
</comment>
<dbReference type="EMBL" id="JAMQAW010000009">
    <property type="protein sequence ID" value="MCM2388897.1"/>
    <property type="molecule type" value="Genomic_DNA"/>
</dbReference>
<evidence type="ECO:0000256" key="1">
    <source>
        <dbReference type="SAM" id="MobiDB-lite"/>
    </source>
</evidence>
<feature type="region of interest" description="Disordered" evidence="1">
    <location>
        <begin position="19"/>
        <end position="160"/>
    </location>
</feature>
<keyword evidence="5" id="KW-1185">Reference proteome</keyword>
<accession>A0ABT0UJT1</accession>
<keyword evidence="3" id="KW-0732">Signal</keyword>
<keyword evidence="2" id="KW-1133">Transmembrane helix</keyword>
<keyword evidence="2" id="KW-0472">Membrane</keyword>
<proteinExistence type="predicted"/>
<feature type="chain" id="PRO_5045091646" evidence="3">
    <location>
        <begin position="19"/>
        <end position="189"/>
    </location>
</feature>
<feature type="compositionally biased region" description="Low complexity" evidence="1">
    <location>
        <begin position="64"/>
        <end position="89"/>
    </location>
</feature>
<feature type="signal peptide" evidence="3">
    <location>
        <begin position="1"/>
        <end position="18"/>
    </location>
</feature>
<feature type="compositionally biased region" description="Acidic residues" evidence="1">
    <location>
        <begin position="116"/>
        <end position="133"/>
    </location>
</feature>
<reference evidence="4" key="1">
    <citation type="submission" date="2022-06" db="EMBL/GenBank/DDBJ databases">
        <title>Genome public.</title>
        <authorList>
            <person name="Sun Q."/>
        </authorList>
    </citation>
    <scope>NUCLEOTIDE SEQUENCE</scope>
    <source>
        <strain evidence="4">CWNU-1</strain>
    </source>
</reference>
<evidence type="ECO:0000313" key="4">
    <source>
        <dbReference type="EMBL" id="MCM2388897.1"/>
    </source>
</evidence>
<gene>
    <name evidence="4" type="ORF">NBG84_11440</name>
</gene>
<name>A0ABT0UJT1_9ACTN</name>
<dbReference type="Proteomes" id="UP001431429">
    <property type="component" value="Unassembled WGS sequence"/>
</dbReference>
<evidence type="ECO:0000256" key="2">
    <source>
        <dbReference type="SAM" id="Phobius"/>
    </source>
</evidence>
<protein>
    <submittedName>
        <fullName evidence="4">Uncharacterized protein</fullName>
    </submittedName>
</protein>
<dbReference type="RefSeq" id="WP_250919240.1">
    <property type="nucleotide sequence ID" value="NZ_JAMQAW010000009.1"/>
</dbReference>
<feature type="compositionally biased region" description="Low complexity" evidence="1">
    <location>
        <begin position="32"/>
        <end position="47"/>
    </location>
</feature>
<feature type="compositionally biased region" description="Low complexity" evidence="1">
    <location>
        <begin position="134"/>
        <end position="147"/>
    </location>
</feature>
<keyword evidence="2" id="KW-0812">Transmembrane</keyword>
<sequence>MTIAAAALLLSCLPFAHAAAEPEHPSKPPSASPIAPIAPIASLAGRPAGEGRPRPGRVPVSEHPSANHSTSPSPSATSMPPTSPSASVSQTRLNSPVPSVTFVRPSRIPPDGPDPLLEEEVAPEMEDEGEAVEPLDSPLSPLAPAEAGRQPTRTAPTPAVQQVSPLSLGIGMALMGIGIGFLGVRMRRR</sequence>
<evidence type="ECO:0000256" key="3">
    <source>
        <dbReference type="SAM" id="SignalP"/>
    </source>
</evidence>
<organism evidence="4 5">
    <name type="scientific">Streptomyces albipurpureus</name>
    <dbReference type="NCBI Taxonomy" id="2897419"/>
    <lineage>
        <taxon>Bacteria</taxon>
        <taxon>Bacillati</taxon>
        <taxon>Actinomycetota</taxon>
        <taxon>Actinomycetes</taxon>
        <taxon>Kitasatosporales</taxon>
        <taxon>Streptomycetaceae</taxon>
        <taxon>Streptomyces</taxon>
    </lineage>
</organism>